<sequence length="255" mass="29163">MSQLDVKTAEFYDQFWPKSVPVLDKTREYVAMTVSEAHVGRALDAGCGHGICSVALSERADQVVGVDVSSECIQTARKQAEHFGRKNISFERQDLQNLSLPDTSFDLVWCWGVAMMAPDPMKVIHNLMRVTKPGGVIYLGLYLKTWLTPFHELTRHFCRTFMNGPRRKKFVCDFFTALTHVHGTLVGRQTNLRTDNISIQAQVEDWYYPPYKTFYSIEEIVELFRRNGFEANCIQDRVGRIKSATIFVVKAVRNA</sequence>
<reference evidence="2 3" key="1">
    <citation type="submission" date="2021-09" db="EMBL/GenBank/DDBJ databases">
        <title>The complete genome sequence of a new microorganism.</title>
        <authorList>
            <person name="Zi Z."/>
        </authorList>
    </citation>
    <scope>NUCLEOTIDE SEQUENCE [LARGE SCALE GENOMIC DNA]</scope>
    <source>
        <strain evidence="2 3">WGZ8</strain>
    </source>
</reference>
<dbReference type="Pfam" id="PF13649">
    <property type="entry name" value="Methyltransf_25"/>
    <property type="match status" value="1"/>
</dbReference>
<name>A0ABS7VM02_9HYPH</name>
<accession>A0ABS7VM02</accession>
<keyword evidence="2" id="KW-0808">Transferase</keyword>
<evidence type="ECO:0000313" key="3">
    <source>
        <dbReference type="Proteomes" id="UP000704176"/>
    </source>
</evidence>
<dbReference type="GO" id="GO:0008168">
    <property type="term" value="F:methyltransferase activity"/>
    <property type="evidence" value="ECO:0007669"/>
    <property type="project" value="UniProtKB-KW"/>
</dbReference>
<organism evidence="2 3">
    <name type="scientific">Microvirga puerhi</name>
    <dbReference type="NCBI Taxonomy" id="2876078"/>
    <lineage>
        <taxon>Bacteria</taxon>
        <taxon>Pseudomonadati</taxon>
        <taxon>Pseudomonadota</taxon>
        <taxon>Alphaproteobacteria</taxon>
        <taxon>Hyphomicrobiales</taxon>
        <taxon>Methylobacteriaceae</taxon>
        <taxon>Microvirga</taxon>
    </lineage>
</organism>
<proteinExistence type="predicted"/>
<dbReference type="InterPro" id="IPR029063">
    <property type="entry name" value="SAM-dependent_MTases_sf"/>
</dbReference>
<dbReference type="EMBL" id="JAIRBM010000005">
    <property type="protein sequence ID" value="MBZ6076254.1"/>
    <property type="molecule type" value="Genomic_DNA"/>
</dbReference>
<dbReference type="InterPro" id="IPR041698">
    <property type="entry name" value="Methyltransf_25"/>
</dbReference>
<protein>
    <submittedName>
        <fullName evidence="2">Class I SAM-dependent methyltransferase</fullName>
    </submittedName>
</protein>
<feature type="domain" description="Methyltransferase" evidence="1">
    <location>
        <begin position="43"/>
        <end position="135"/>
    </location>
</feature>
<comment type="caution">
    <text evidence="2">The sequence shown here is derived from an EMBL/GenBank/DDBJ whole genome shotgun (WGS) entry which is preliminary data.</text>
</comment>
<dbReference type="SUPFAM" id="SSF53335">
    <property type="entry name" value="S-adenosyl-L-methionine-dependent methyltransferases"/>
    <property type="match status" value="1"/>
</dbReference>
<dbReference type="PANTHER" id="PTHR43591">
    <property type="entry name" value="METHYLTRANSFERASE"/>
    <property type="match status" value="1"/>
</dbReference>
<dbReference type="CDD" id="cd02440">
    <property type="entry name" value="AdoMet_MTases"/>
    <property type="match status" value="1"/>
</dbReference>
<dbReference type="RefSeq" id="WP_224312585.1">
    <property type="nucleotide sequence ID" value="NZ_JAIRBM010000005.1"/>
</dbReference>
<dbReference type="Proteomes" id="UP000704176">
    <property type="component" value="Unassembled WGS sequence"/>
</dbReference>
<dbReference type="GO" id="GO:0032259">
    <property type="term" value="P:methylation"/>
    <property type="evidence" value="ECO:0007669"/>
    <property type="project" value="UniProtKB-KW"/>
</dbReference>
<keyword evidence="2" id="KW-0489">Methyltransferase</keyword>
<evidence type="ECO:0000259" key="1">
    <source>
        <dbReference type="Pfam" id="PF13649"/>
    </source>
</evidence>
<keyword evidence="3" id="KW-1185">Reference proteome</keyword>
<evidence type="ECO:0000313" key="2">
    <source>
        <dbReference type="EMBL" id="MBZ6076254.1"/>
    </source>
</evidence>
<gene>
    <name evidence="2" type="ORF">K9B37_08125</name>
</gene>
<dbReference type="Gene3D" id="3.40.50.150">
    <property type="entry name" value="Vaccinia Virus protein VP39"/>
    <property type="match status" value="1"/>
</dbReference>